<dbReference type="SUPFAM" id="SSF69318">
    <property type="entry name" value="Integrin alpha N-terminal domain"/>
    <property type="match status" value="1"/>
</dbReference>
<evidence type="ECO:0000313" key="3">
    <source>
        <dbReference type="EMBL" id="GAN45656.1"/>
    </source>
</evidence>
<reference evidence="4" key="2">
    <citation type="submission" date="2015-08" db="EMBL/GenBank/DDBJ databases">
        <title>Complete DNA Sequence of Pseudomonas syringae pv. actinidiae, the Causal Agent of Kiwifruit Canker Disease.</title>
        <authorList>
            <person name="Rikkerink E.H.A."/>
            <person name="Fineran P.C."/>
        </authorList>
    </citation>
    <scope>NUCLEOTIDE SEQUENCE</scope>
    <source>
        <strain evidence="4">SkMP5</strain>
    </source>
</reference>
<dbReference type="EMBL" id="DF970163">
    <property type="protein sequence ID" value="GAP65647.1"/>
    <property type="molecule type" value="Genomic_DNA"/>
</dbReference>
<evidence type="ECO:0000256" key="1">
    <source>
        <dbReference type="ARBA" id="ARBA00022729"/>
    </source>
</evidence>
<dbReference type="STRING" id="1475481.GCA_000953855_00951"/>
<evidence type="ECO:0000313" key="4">
    <source>
        <dbReference type="EMBL" id="GAP65647.1"/>
    </source>
</evidence>
<dbReference type="Gene3D" id="2.130.10.130">
    <property type="entry name" value="Integrin alpha, N-terminal"/>
    <property type="match status" value="2"/>
</dbReference>
<proteinExistence type="predicted"/>
<gene>
    <name evidence="3" type="ORF">MBSD_2207</name>
    <name evidence="4" type="ORF">MBSD_n0937</name>
</gene>
<sequence>MRYFLVLMILAALAPVTAAQSKDHYLLGASAYANSVTEGVRKLYPAAIDENQAIEAAAEGTGLWMPLPSGGRTYLKYVRHELYANGDWSWIGEADTAIGKQPVVLTFGKDAVFGTIPTPSGRALHIVRRQGKAWLAQVDPGLAAQSAALVGTAMRRDDALAPPVARFRRGVNLRFKTSEDTTAPLQSAPAQATAGAVATSGPVIDLMIAYTSGFAAAQGSDAAALTRLNYLVAYANQSYVNSQINLRLRLVKTVKVSYPDNTLNDNALYDLSGFDNNGNSVTMPSSLSTLPTLRVQYGADLVALVRKYDYASNGSCGIAWLNGAGAVGVVQDDYPAGMAVVEDGTSVDPATNKTYYCEDKTLTHELGHTMGAAHDIAHASKDSNQNPIPGAYPYSYGYKTAVSGNTGFGTIMAYEDMTQESVQVFSNPNLLCQNVPCGVANQADNARTLNQTAAIVSSFEATKVPLTNPPQDANGDGKSDLFWYNAGSGLMTYWLMNGASRTSWQGFSVPAGYQRLGAGDFDGNGDADVLWSTAAGDIYMWLSNGTTFTSQYVAKYPVGWVLAGVGDVNGDGRADLFWYNPSTGMVTYWLMNGASMVSWRGFTTNTGLKALTSGDFDGNHSADLLWETPNGALYIWLFDGAAFNYYYVGVHPGGFVLAGATDINGDGKTDLIWYNPSSGAVTVWVMNGASIAQQLQFQTNTGLQAVATGDFNGDGYGDIVWKLSSGAMYMWLFSGASFNYYYVDSYPSGWTSVP</sequence>
<keyword evidence="5" id="KW-1185">Reference proteome</keyword>
<feature type="chain" id="PRO_5007415112" evidence="2">
    <location>
        <begin position="19"/>
        <end position="754"/>
    </location>
</feature>
<dbReference type="InterPro" id="IPR028994">
    <property type="entry name" value="Integrin_alpha_N"/>
</dbReference>
<dbReference type="Pfam" id="PF13517">
    <property type="entry name" value="FG-GAP_3"/>
    <property type="match status" value="2"/>
</dbReference>
<dbReference type="EMBL" id="DF952382">
    <property type="protein sequence ID" value="GAN45656.1"/>
    <property type="molecule type" value="Genomic_DNA"/>
</dbReference>
<dbReference type="InterPro" id="IPR024079">
    <property type="entry name" value="MetalloPept_cat_dom_sf"/>
</dbReference>
<dbReference type="Gene3D" id="3.40.390.10">
    <property type="entry name" value="Collagenase (Catalytic Domain)"/>
    <property type="match status" value="1"/>
</dbReference>
<dbReference type="SUPFAM" id="SSF55486">
    <property type="entry name" value="Metalloproteases ('zincins'), catalytic domain"/>
    <property type="match status" value="1"/>
</dbReference>
<reference evidence="3" key="1">
    <citation type="submission" date="2015-03" db="EMBL/GenBank/DDBJ databases">
        <title>Draft genome sequence of Mizugakiibacter sediminis skMP5.</title>
        <authorList>
            <person name="Watanabe T."/>
            <person name="Kojima H."/>
            <person name="Fukui M."/>
        </authorList>
    </citation>
    <scope>NUCLEOTIDE SEQUENCE</scope>
    <source>
        <strain evidence="3">SkMP5</strain>
    </source>
</reference>
<organism evidence="4">
    <name type="scientific">Mizugakiibacter sediminis</name>
    <dbReference type="NCBI Taxonomy" id="1475481"/>
    <lineage>
        <taxon>Bacteria</taxon>
        <taxon>Pseudomonadati</taxon>
        <taxon>Pseudomonadota</taxon>
        <taxon>Gammaproteobacteria</taxon>
        <taxon>Lysobacterales</taxon>
        <taxon>Rhodanobacteraceae</taxon>
        <taxon>Mizugakiibacter</taxon>
    </lineage>
</organism>
<evidence type="ECO:0000313" key="5">
    <source>
        <dbReference type="Proteomes" id="UP000253740"/>
    </source>
</evidence>
<dbReference type="PANTHER" id="PTHR46580">
    <property type="entry name" value="SENSOR KINASE-RELATED"/>
    <property type="match status" value="1"/>
</dbReference>
<dbReference type="OrthoDB" id="7432613at2"/>
<dbReference type="RefSeq" id="WP_062535590.1">
    <property type="nucleotide sequence ID" value="NZ_DF970163.1"/>
</dbReference>
<dbReference type="GO" id="GO:0008237">
    <property type="term" value="F:metallopeptidase activity"/>
    <property type="evidence" value="ECO:0007669"/>
    <property type="project" value="InterPro"/>
</dbReference>
<dbReference type="HOGENOM" id="CLU_369126_0_0_6"/>
<protein>
    <submittedName>
        <fullName evidence="4">Ca2+-binding protein, RTX toxin</fullName>
    </submittedName>
</protein>
<keyword evidence="1 2" id="KW-0732">Signal</keyword>
<dbReference type="Pfam" id="PF13583">
    <property type="entry name" value="Reprolysin_4"/>
    <property type="match status" value="1"/>
</dbReference>
<evidence type="ECO:0000256" key="2">
    <source>
        <dbReference type="SAM" id="SignalP"/>
    </source>
</evidence>
<accession>A0A0K8QML0</accession>
<feature type="signal peptide" evidence="2">
    <location>
        <begin position="1"/>
        <end position="18"/>
    </location>
</feature>
<name>A0A0K8QML0_9GAMM</name>
<dbReference type="PANTHER" id="PTHR46580:SF2">
    <property type="entry name" value="MAM DOMAIN-CONTAINING PROTEIN"/>
    <property type="match status" value="1"/>
</dbReference>
<dbReference type="InterPro" id="IPR013517">
    <property type="entry name" value="FG-GAP"/>
</dbReference>
<dbReference type="AlphaFoldDB" id="A0A0K8QML0"/>
<dbReference type="Proteomes" id="UP000253740">
    <property type="component" value="Unassembled WGS sequence"/>
</dbReference>